<sequence length="297" mass="34130">MGKKELIIVTGMSGAGKTVAIQAFEDLGYFTVQNLPPAMLPKFWQMISDEENIQRAAVMIDLRSQSFFDDLDDEIYKLRENSHDKYDMKIVYIDASDEELVARYKETRRSHPLSGEGGTLYGIQLERQKLSGIRDLASGVIHTDDFAPRQLRNYIQQHFGSKDDQANTFTVQVMSFGFKYGIPLDADMILDVRFLTNPYYEVTLRNQTGLDKAVADYVWNSDDAEEFYQRISDQIKWLLPKYKAEGKSNFTIAFGCTGGQHRSTAFAHRLSQDLGNEWVVNEHHRDIERRKESANRS</sequence>
<dbReference type="SUPFAM" id="SSF52540">
    <property type="entry name" value="P-loop containing nucleoside triphosphate hydrolases"/>
    <property type="match status" value="1"/>
</dbReference>
<proteinExistence type="inferred from homology"/>
<evidence type="ECO:0000259" key="6">
    <source>
        <dbReference type="Pfam" id="PF22740"/>
    </source>
</evidence>
<dbReference type="PANTHER" id="PTHR30448:SF0">
    <property type="entry name" value="RNASE ADAPTER PROTEIN RAPZ"/>
    <property type="match status" value="1"/>
</dbReference>
<keyword evidence="1 4" id="KW-0547">Nucleotide-binding</keyword>
<dbReference type="OrthoDB" id="9784461at2"/>
<feature type="binding site" evidence="4">
    <location>
        <begin position="61"/>
        <end position="64"/>
    </location>
    <ligand>
        <name>GTP</name>
        <dbReference type="ChEBI" id="CHEBI:37565"/>
    </ligand>
</feature>
<reference evidence="8" key="1">
    <citation type="submission" date="2016-08" db="EMBL/GenBank/DDBJ databases">
        <authorList>
            <person name="Varghese N."/>
            <person name="Submissions Spin"/>
        </authorList>
    </citation>
    <scope>NUCLEOTIDE SEQUENCE [LARGE SCALE GENOMIC DNA]</scope>
    <source>
        <strain evidence="8">R-53094</strain>
    </source>
</reference>
<feature type="domain" description="RapZ C-terminal" evidence="6">
    <location>
        <begin position="170"/>
        <end position="288"/>
    </location>
</feature>
<keyword evidence="3 4" id="KW-0342">GTP-binding</keyword>
<dbReference type="GO" id="GO:0005525">
    <property type="term" value="F:GTP binding"/>
    <property type="evidence" value="ECO:0007669"/>
    <property type="project" value="UniProtKB-UniRule"/>
</dbReference>
<evidence type="ECO:0000313" key="8">
    <source>
        <dbReference type="Proteomes" id="UP000199268"/>
    </source>
</evidence>
<dbReference type="InterPro" id="IPR053931">
    <property type="entry name" value="RapZ_C"/>
</dbReference>
<protein>
    <submittedName>
        <fullName evidence="7">UPF0042 nucleotide-binding protein</fullName>
    </submittedName>
</protein>
<evidence type="ECO:0000256" key="2">
    <source>
        <dbReference type="ARBA" id="ARBA00022840"/>
    </source>
</evidence>
<feature type="binding site" evidence="4">
    <location>
        <begin position="11"/>
        <end position="18"/>
    </location>
    <ligand>
        <name>ATP</name>
        <dbReference type="ChEBI" id="CHEBI:30616"/>
    </ligand>
</feature>
<dbReference type="Proteomes" id="UP000199268">
    <property type="component" value="Unassembled WGS sequence"/>
</dbReference>
<dbReference type="AlphaFoldDB" id="A0A1C4A626"/>
<dbReference type="NCBIfam" id="NF003828">
    <property type="entry name" value="PRK05416.1"/>
    <property type="match status" value="1"/>
</dbReference>
<dbReference type="GO" id="GO:0005524">
    <property type="term" value="F:ATP binding"/>
    <property type="evidence" value="ECO:0007669"/>
    <property type="project" value="UniProtKB-UniRule"/>
</dbReference>
<keyword evidence="2 4" id="KW-0067">ATP-binding</keyword>
<dbReference type="InterPro" id="IPR005337">
    <property type="entry name" value="RapZ-like"/>
</dbReference>
<evidence type="ECO:0000313" key="7">
    <source>
        <dbReference type="EMBL" id="SCB89860.1"/>
    </source>
</evidence>
<dbReference type="Pfam" id="PF22740">
    <property type="entry name" value="PapZ_C"/>
    <property type="match status" value="1"/>
</dbReference>
<name>A0A1C4A626_9LACO</name>
<evidence type="ECO:0000256" key="3">
    <source>
        <dbReference type="ARBA" id="ARBA00023134"/>
    </source>
</evidence>
<dbReference type="InterPro" id="IPR053930">
    <property type="entry name" value="RapZ-like_N"/>
</dbReference>
<keyword evidence="8" id="KW-1185">Reference proteome</keyword>
<feature type="domain" description="RapZ-like N-terminal" evidence="5">
    <location>
        <begin position="5"/>
        <end position="162"/>
    </location>
</feature>
<dbReference type="InterPro" id="IPR027417">
    <property type="entry name" value="P-loop_NTPase"/>
</dbReference>
<dbReference type="STRING" id="1505725.GA0061074_10415"/>
<dbReference type="PANTHER" id="PTHR30448">
    <property type="entry name" value="RNASE ADAPTER PROTEIN RAPZ"/>
    <property type="match status" value="1"/>
</dbReference>
<accession>A0A1C4A626</accession>
<dbReference type="HAMAP" id="MF_00636">
    <property type="entry name" value="RapZ_like"/>
    <property type="match status" value="1"/>
</dbReference>
<organism evidence="7 8">
    <name type="scientific">Weissella bombi</name>
    <dbReference type="NCBI Taxonomy" id="1505725"/>
    <lineage>
        <taxon>Bacteria</taxon>
        <taxon>Bacillati</taxon>
        <taxon>Bacillota</taxon>
        <taxon>Bacilli</taxon>
        <taxon>Lactobacillales</taxon>
        <taxon>Lactobacillaceae</taxon>
        <taxon>Weissella</taxon>
    </lineage>
</organism>
<evidence type="ECO:0000256" key="1">
    <source>
        <dbReference type="ARBA" id="ARBA00022741"/>
    </source>
</evidence>
<gene>
    <name evidence="7" type="ORF">GA0061074_10415</name>
</gene>
<evidence type="ECO:0000259" key="5">
    <source>
        <dbReference type="Pfam" id="PF03668"/>
    </source>
</evidence>
<evidence type="ECO:0000256" key="4">
    <source>
        <dbReference type="HAMAP-Rule" id="MF_00636"/>
    </source>
</evidence>
<dbReference type="RefSeq" id="WP_092462049.1">
    <property type="nucleotide sequence ID" value="NZ_BJEE01000001.1"/>
</dbReference>
<dbReference type="Pfam" id="PF03668">
    <property type="entry name" value="RapZ-like_N"/>
    <property type="match status" value="1"/>
</dbReference>
<dbReference type="PIRSF" id="PIRSF005052">
    <property type="entry name" value="P-loopkin"/>
    <property type="match status" value="1"/>
</dbReference>
<dbReference type="EMBL" id="FMAO01000004">
    <property type="protein sequence ID" value="SCB89860.1"/>
    <property type="molecule type" value="Genomic_DNA"/>
</dbReference>